<reference evidence="1" key="1">
    <citation type="submission" date="2022-07" db="EMBL/GenBank/DDBJ databases">
        <title>Genome Sequence of Lecanicillium saksenae.</title>
        <authorList>
            <person name="Buettner E."/>
        </authorList>
    </citation>
    <scope>NUCLEOTIDE SEQUENCE</scope>
    <source>
        <strain evidence="1">VT-O1</strain>
    </source>
</reference>
<evidence type="ECO:0000313" key="2">
    <source>
        <dbReference type="Proteomes" id="UP001148737"/>
    </source>
</evidence>
<accession>A0ACC1R5U7</accession>
<sequence length="182" mass="20584">MQAQLWTLRLLQSFFPEHVPTATRSQNAVEGYEMDYKLHPRCGYDMWTDKRGVDHESYAYQLALDMGAVPTLTYVAGKGWRCFYAWAMGSNFNPKFRMVGPWRDEAVAEGIMRGELYSVVRRSGGVVYLLTYTMIPLVVFGSISVSLHAVFWVASLPGKVVAGLKDLFGWRSKSKVSQKILA</sequence>
<keyword evidence="2" id="KW-1185">Reference proteome</keyword>
<name>A0ACC1R5U7_9HYPO</name>
<proteinExistence type="predicted"/>
<evidence type="ECO:0000313" key="1">
    <source>
        <dbReference type="EMBL" id="KAJ3497777.1"/>
    </source>
</evidence>
<dbReference type="EMBL" id="JANAKD010000090">
    <property type="protein sequence ID" value="KAJ3497777.1"/>
    <property type="molecule type" value="Genomic_DNA"/>
</dbReference>
<comment type="caution">
    <text evidence="1">The sequence shown here is derived from an EMBL/GenBank/DDBJ whole genome shotgun (WGS) entry which is preliminary data.</text>
</comment>
<protein>
    <submittedName>
        <fullName evidence="1">Uncharacterized protein</fullName>
    </submittedName>
</protein>
<gene>
    <name evidence="1" type="ORF">NLG97_g1632</name>
</gene>
<dbReference type="Proteomes" id="UP001148737">
    <property type="component" value="Unassembled WGS sequence"/>
</dbReference>
<organism evidence="1 2">
    <name type="scientific">Lecanicillium saksenae</name>
    <dbReference type="NCBI Taxonomy" id="468837"/>
    <lineage>
        <taxon>Eukaryota</taxon>
        <taxon>Fungi</taxon>
        <taxon>Dikarya</taxon>
        <taxon>Ascomycota</taxon>
        <taxon>Pezizomycotina</taxon>
        <taxon>Sordariomycetes</taxon>
        <taxon>Hypocreomycetidae</taxon>
        <taxon>Hypocreales</taxon>
        <taxon>Cordycipitaceae</taxon>
        <taxon>Lecanicillium</taxon>
    </lineage>
</organism>